<keyword evidence="8" id="KW-1185">Reference proteome</keyword>
<dbReference type="EMBL" id="JAFLEQ010000017">
    <property type="protein sequence ID" value="MBN9645109.1"/>
    <property type="molecule type" value="Genomic_DNA"/>
</dbReference>
<keyword evidence="5" id="KW-0067">ATP-binding</keyword>
<evidence type="ECO:0000256" key="4">
    <source>
        <dbReference type="ARBA" id="ARBA00022777"/>
    </source>
</evidence>
<dbReference type="NCBIfam" id="TIGR03168">
    <property type="entry name" value="1-PFK"/>
    <property type="match status" value="1"/>
</dbReference>
<dbReference type="Pfam" id="PF00294">
    <property type="entry name" value="PfkB"/>
    <property type="match status" value="1"/>
</dbReference>
<dbReference type="AlphaFoldDB" id="A0A939IUN2"/>
<dbReference type="GO" id="GO:0005829">
    <property type="term" value="C:cytosol"/>
    <property type="evidence" value="ECO:0007669"/>
    <property type="project" value="TreeGrafter"/>
</dbReference>
<dbReference type="CDD" id="cd01164">
    <property type="entry name" value="FruK_PfkB_like"/>
    <property type="match status" value="1"/>
</dbReference>
<dbReference type="PIRSF" id="PIRSF000535">
    <property type="entry name" value="1PFK/6PFK/LacC"/>
    <property type="match status" value="1"/>
</dbReference>
<evidence type="ECO:0000256" key="1">
    <source>
        <dbReference type="ARBA" id="ARBA00010688"/>
    </source>
</evidence>
<dbReference type="EC" id="2.7.1.-" evidence="7"/>
<evidence type="ECO:0000313" key="8">
    <source>
        <dbReference type="Proteomes" id="UP000664332"/>
    </source>
</evidence>
<dbReference type="SUPFAM" id="SSF53613">
    <property type="entry name" value="Ribokinase-like"/>
    <property type="match status" value="1"/>
</dbReference>
<evidence type="ECO:0000256" key="2">
    <source>
        <dbReference type="ARBA" id="ARBA00022679"/>
    </source>
</evidence>
<evidence type="ECO:0000256" key="3">
    <source>
        <dbReference type="ARBA" id="ARBA00022741"/>
    </source>
</evidence>
<gene>
    <name evidence="7" type="ORF">JZY06_10890</name>
</gene>
<organism evidence="7 8">
    <name type="scientific">Corynebacterium mendelii</name>
    <dbReference type="NCBI Taxonomy" id="2765362"/>
    <lineage>
        <taxon>Bacteria</taxon>
        <taxon>Bacillati</taxon>
        <taxon>Actinomycetota</taxon>
        <taxon>Actinomycetes</taxon>
        <taxon>Mycobacteriales</taxon>
        <taxon>Corynebacteriaceae</taxon>
        <taxon>Corynebacterium</taxon>
    </lineage>
</organism>
<dbReference type="PANTHER" id="PTHR46566">
    <property type="entry name" value="1-PHOSPHOFRUCTOKINASE-RELATED"/>
    <property type="match status" value="1"/>
</dbReference>
<accession>A0A939IUN2</accession>
<dbReference type="PANTHER" id="PTHR46566:SF5">
    <property type="entry name" value="1-PHOSPHOFRUCTOKINASE"/>
    <property type="match status" value="1"/>
</dbReference>
<protein>
    <submittedName>
        <fullName evidence="7">Hexose kinase</fullName>
        <ecNumber evidence="7">2.7.1.-</ecNumber>
    </submittedName>
</protein>
<dbReference type="Gene3D" id="3.40.1190.20">
    <property type="match status" value="1"/>
</dbReference>
<evidence type="ECO:0000259" key="6">
    <source>
        <dbReference type="Pfam" id="PF00294"/>
    </source>
</evidence>
<dbReference type="RefSeq" id="WP_207279585.1">
    <property type="nucleotide sequence ID" value="NZ_JAFLEQ010000017.1"/>
</dbReference>
<comment type="caution">
    <text evidence="7">The sequence shown here is derived from an EMBL/GenBank/DDBJ whole genome shotgun (WGS) entry which is preliminary data.</text>
</comment>
<dbReference type="InterPro" id="IPR011611">
    <property type="entry name" value="PfkB_dom"/>
</dbReference>
<proteinExistence type="inferred from homology"/>
<comment type="similarity">
    <text evidence="1">Belongs to the carbohydrate kinase PfkB family.</text>
</comment>
<evidence type="ECO:0000313" key="7">
    <source>
        <dbReference type="EMBL" id="MBN9645109.1"/>
    </source>
</evidence>
<reference evidence="7" key="1">
    <citation type="submission" date="2021-03" db="EMBL/GenBank/DDBJ databases">
        <authorList>
            <person name="Sun Q."/>
        </authorList>
    </citation>
    <scope>NUCLEOTIDE SEQUENCE</scope>
    <source>
        <strain evidence="7">CCM 8862</strain>
    </source>
</reference>
<keyword evidence="2 7" id="KW-0808">Transferase</keyword>
<dbReference type="InterPro" id="IPR029056">
    <property type="entry name" value="Ribokinase-like"/>
</dbReference>
<keyword evidence="3" id="KW-0547">Nucleotide-binding</keyword>
<sequence>VGEFALGGVNIIEESRKEASGKGVNVAWALHRAGVRTEAVAPVGGLAIPYFKQEFDRGELPYRLVEIEGETRTNVSLITPGQSTKINQPGTHLSEAELTALADAVKDAASTARTIAFCGSLPQGSPNDLYAQLARSARASNPDIRVVVDSSNGSLSEALAAQPDLIKPNCQELAWLTGMDLRSVGDVEQAARRAIDMGAKNVLASLGVDGSMLITADSALVAVSHDIPFANAVGAGDGMLAGFLSTGTLDSDALFAAALWGSSAVACSTTLFNVNDTFTDRISVSELSDPERMLSDPAAA</sequence>
<feature type="non-terminal residue" evidence="7">
    <location>
        <position position="1"/>
    </location>
</feature>
<dbReference type="GO" id="GO:0005524">
    <property type="term" value="F:ATP binding"/>
    <property type="evidence" value="ECO:0007669"/>
    <property type="project" value="UniProtKB-KW"/>
</dbReference>
<dbReference type="GO" id="GO:0008443">
    <property type="term" value="F:phosphofructokinase activity"/>
    <property type="evidence" value="ECO:0007669"/>
    <property type="project" value="TreeGrafter"/>
</dbReference>
<evidence type="ECO:0000256" key="5">
    <source>
        <dbReference type="ARBA" id="ARBA00022840"/>
    </source>
</evidence>
<feature type="domain" description="Carbohydrate kinase PfkB" evidence="6">
    <location>
        <begin position="12"/>
        <end position="246"/>
    </location>
</feature>
<keyword evidence="4 7" id="KW-0418">Kinase</keyword>
<dbReference type="Proteomes" id="UP000664332">
    <property type="component" value="Unassembled WGS sequence"/>
</dbReference>
<dbReference type="InterPro" id="IPR017583">
    <property type="entry name" value="Tagatose/fructose_Pkinase"/>
</dbReference>
<name>A0A939IUN2_9CORY</name>